<accession>A0ABS0Q8Z2</accession>
<feature type="domain" description="TonB-dependent receptor plug" evidence="3">
    <location>
        <begin position="641"/>
        <end position="730"/>
    </location>
</feature>
<dbReference type="InterPro" id="IPR039426">
    <property type="entry name" value="TonB-dep_rcpt-like"/>
</dbReference>
<keyword evidence="2" id="KW-0812">Transmembrane</keyword>
<comment type="caution">
    <text evidence="4">The sequence shown here is derived from an EMBL/GenBank/DDBJ whole genome shotgun (WGS) entry which is preliminary data.</text>
</comment>
<evidence type="ECO:0000256" key="1">
    <source>
        <dbReference type="ARBA" id="ARBA00022729"/>
    </source>
</evidence>
<dbReference type="EMBL" id="JAEDAE010000006">
    <property type="protein sequence ID" value="MBH8559147.1"/>
    <property type="molecule type" value="Genomic_DNA"/>
</dbReference>
<evidence type="ECO:0000313" key="4">
    <source>
        <dbReference type="EMBL" id="MBH8559147.1"/>
    </source>
</evidence>
<dbReference type="PANTHER" id="PTHR30069">
    <property type="entry name" value="TONB-DEPENDENT OUTER MEMBRANE RECEPTOR"/>
    <property type="match status" value="1"/>
</dbReference>
<name>A0ABS0Q8Z2_9BACT</name>
<dbReference type="Proteomes" id="UP000625631">
    <property type="component" value="Unassembled WGS sequence"/>
</dbReference>
<dbReference type="PANTHER" id="PTHR30069:SF29">
    <property type="entry name" value="HEMOGLOBIN AND HEMOGLOBIN-HAPTOGLOBIN-BINDING PROTEIN 1-RELATED"/>
    <property type="match status" value="1"/>
</dbReference>
<evidence type="ECO:0000313" key="5">
    <source>
        <dbReference type="Proteomes" id="UP000625631"/>
    </source>
</evidence>
<keyword evidence="5" id="KW-1185">Reference proteome</keyword>
<dbReference type="InterPro" id="IPR012910">
    <property type="entry name" value="Plug_dom"/>
</dbReference>
<keyword evidence="1" id="KW-0732">Signal</keyword>
<keyword evidence="2" id="KW-0813">Transport</keyword>
<keyword evidence="2" id="KW-0472">Membrane</keyword>
<keyword evidence="4" id="KW-0675">Receptor</keyword>
<keyword evidence="2" id="KW-0998">Cell outer membrane</keyword>
<evidence type="ECO:0000259" key="3">
    <source>
        <dbReference type="Pfam" id="PF07715"/>
    </source>
</evidence>
<reference evidence="4 5" key="1">
    <citation type="submission" date="2020-12" db="EMBL/GenBank/DDBJ databases">
        <title>Hymenobacter sp.</title>
        <authorList>
            <person name="Kim M.K."/>
        </authorList>
    </citation>
    <scope>NUCLEOTIDE SEQUENCE [LARGE SCALE GENOMIC DNA]</scope>
    <source>
        <strain evidence="4 5">BT442</strain>
    </source>
</reference>
<proteinExistence type="inferred from homology"/>
<dbReference type="InterPro" id="IPR037066">
    <property type="entry name" value="Plug_dom_sf"/>
</dbReference>
<comment type="similarity">
    <text evidence="2">Belongs to the TonB-dependent receptor family.</text>
</comment>
<comment type="subcellular location">
    <subcellularLocation>
        <location evidence="2">Cell outer membrane</location>
        <topology evidence="2">Multi-pass membrane protein</topology>
    </subcellularLocation>
</comment>
<dbReference type="Gene3D" id="2.60.40.1930">
    <property type="match status" value="1"/>
</dbReference>
<dbReference type="SUPFAM" id="SSF56935">
    <property type="entry name" value="Porins"/>
    <property type="match status" value="1"/>
</dbReference>
<protein>
    <submittedName>
        <fullName evidence="4">TonB-dependent receptor plug domain-containing protein</fullName>
    </submittedName>
</protein>
<gene>
    <name evidence="4" type="ORF">I7X13_13870</name>
</gene>
<organism evidence="4 5">
    <name type="scientific">Hymenobacter negativus</name>
    <dbReference type="NCBI Taxonomy" id="2795026"/>
    <lineage>
        <taxon>Bacteria</taxon>
        <taxon>Pseudomonadati</taxon>
        <taxon>Bacteroidota</taxon>
        <taxon>Cytophagia</taxon>
        <taxon>Cytophagales</taxon>
        <taxon>Hymenobacteraceae</taxon>
        <taxon>Hymenobacter</taxon>
    </lineage>
</organism>
<dbReference type="Gene3D" id="2.170.130.10">
    <property type="entry name" value="TonB-dependent receptor, plug domain"/>
    <property type="match status" value="1"/>
</dbReference>
<dbReference type="RefSeq" id="WP_198075961.1">
    <property type="nucleotide sequence ID" value="NZ_JAEDAE010000006.1"/>
</dbReference>
<dbReference type="Pfam" id="PF07715">
    <property type="entry name" value="Plug"/>
    <property type="match status" value="1"/>
</dbReference>
<evidence type="ECO:0000256" key="2">
    <source>
        <dbReference type="PROSITE-ProRule" id="PRU01360"/>
    </source>
</evidence>
<sequence>MKVVRVQKGVLAAGLAVAIGLTAFRLHPPEDGLLPRIARQVAEFYTAARQEKVYLHLDRPVYGTGETIWFSAYVVDASRHELDSLNQVLHVDLLSPERRVVARRTLRLQGGRAAGDLAIADTLAAGTYVLRAYTNWMRNAGDEFVYSRRLSVWPASPIGSEPRAAAAPTTAFARARAAAAARPDVQFMPEGGYLVEGLPAVVACKATDASGRGLDVRGQILNDKNAVVVPAFSSRHAGMGRFAFVPGSGQRYHAHFTLPDGSTADYPLPAVQPSGYTLHVVDGGENFIVEARYRGVGGAAAPGPVQLMTQVRGVVAYPGPRTLSGDVPAAWRMPKKNYPNGIVHFTLFDAEGTPQCERLAFAQNGPAGLRISITPDQPSYGPHAPVQLAVRVTDAAGQPVATNFSLGVSDAGLSALDPNAETIASNLLLTSDLVGYVENPGYYFRSPTAGTNQALDDLLLTQGWRRFVWKQVLAGQAPAVRFGPEHDLSLVGQVVSEHGNRPIPNSQLTFLQTRPSKNITTGTTNADGRFSFVGIPVVDTAVITLQARRSQGGSNVLIRPDEGPAVPAQVLPPLPSLAAAPAGVAAFVRRSRQAQAAELDLHPERAAMRTVALSNVSVTAKRIKIPADDPRRLYGATGGTVVDFTDIPSAQSGLSVLQILQGRVAGLVITGQAPNLSVQIRNSGSPLFILDGQRVDIDFIANMPANDVESVEVFKGAEAAIFGGSGGGGAIAIYTKRADPNYKGADKGPAPGIAIVKMPGFSEAREFYQPRYNALLTNPPADPRTSTLYWNPLVRTNAKGEAELHFFTADGSGTFQAVAEGLSLDGAPAMGSGTLTVKGK</sequence>
<keyword evidence="2" id="KW-1134">Transmembrane beta strand</keyword>
<dbReference type="PROSITE" id="PS52016">
    <property type="entry name" value="TONB_DEPENDENT_REC_3"/>
    <property type="match status" value="1"/>
</dbReference>